<name>A0A1T4YSV5_9ACTN</name>
<evidence type="ECO:0000313" key="1">
    <source>
        <dbReference type="EMBL" id="SKB04832.1"/>
    </source>
</evidence>
<sequence length="158" mass="17944">MSGGVPPLETSLLVAGPPEKVWDVLKDQRRMRRWSPETWRQFFYPRRLSHNQVSLNLNKRKAFVWPTVSRYVDVVRPQRLAFQVYGPAARWSYRLDPEDGGTRLTLRRDLAGGRRSLVSRLVATLALGGIESHDEELLAGMDRTLAAISAEVDAHVAH</sequence>
<dbReference type="InterPro" id="IPR019587">
    <property type="entry name" value="Polyketide_cyclase/dehydratase"/>
</dbReference>
<dbReference type="OrthoDB" id="4618973at2"/>
<dbReference type="Gene3D" id="3.30.530.20">
    <property type="match status" value="1"/>
</dbReference>
<keyword evidence="2" id="KW-1185">Reference proteome</keyword>
<dbReference type="Pfam" id="PF10604">
    <property type="entry name" value="Polyketide_cyc2"/>
    <property type="match status" value="1"/>
</dbReference>
<dbReference type="STRING" id="1736691.SAMN06295964_0717"/>
<dbReference type="Proteomes" id="UP000191040">
    <property type="component" value="Chromosome I"/>
</dbReference>
<dbReference type="SUPFAM" id="SSF55961">
    <property type="entry name" value="Bet v1-like"/>
    <property type="match status" value="1"/>
</dbReference>
<dbReference type="InterPro" id="IPR023393">
    <property type="entry name" value="START-like_dom_sf"/>
</dbReference>
<gene>
    <name evidence="1" type="ORF">SAMN06295964_0717</name>
</gene>
<accession>A0A1T4YSV5</accession>
<reference evidence="2" key="1">
    <citation type="submission" date="2017-02" db="EMBL/GenBank/DDBJ databases">
        <authorList>
            <person name="Varghese N."/>
            <person name="Submissions S."/>
        </authorList>
    </citation>
    <scope>NUCLEOTIDE SEQUENCE [LARGE SCALE GENOMIC DNA]</scope>
    <source>
        <strain evidence="2">9H-4</strain>
    </source>
</reference>
<dbReference type="CDD" id="cd07814">
    <property type="entry name" value="SRPBCC_CalC_Aha1-like"/>
    <property type="match status" value="1"/>
</dbReference>
<dbReference type="EMBL" id="LT796768">
    <property type="protein sequence ID" value="SKB04832.1"/>
    <property type="molecule type" value="Genomic_DNA"/>
</dbReference>
<proteinExistence type="predicted"/>
<dbReference type="RefSeq" id="WP_078698879.1">
    <property type="nucleotide sequence ID" value="NZ_LT796768.1"/>
</dbReference>
<protein>
    <submittedName>
        <fullName evidence="1">Uncharacterized conserved protein YndB, AHSA1/START domain</fullName>
    </submittedName>
</protein>
<evidence type="ECO:0000313" key="2">
    <source>
        <dbReference type="Proteomes" id="UP000191040"/>
    </source>
</evidence>
<organism evidence="1 2">
    <name type="scientific">Aeromicrobium choanae</name>
    <dbReference type="NCBI Taxonomy" id="1736691"/>
    <lineage>
        <taxon>Bacteria</taxon>
        <taxon>Bacillati</taxon>
        <taxon>Actinomycetota</taxon>
        <taxon>Actinomycetes</taxon>
        <taxon>Propionibacteriales</taxon>
        <taxon>Nocardioidaceae</taxon>
        <taxon>Aeromicrobium</taxon>
    </lineage>
</organism>
<dbReference type="AlphaFoldDB" id="A0A1T4YSV5"/>